<dbReference type="PROSITE" id="PS01159">
    <property type="entry name" value="WW_DOMAIN_1"/>
    <property type="match status" value="1"/>
</dbReference>
<keyword evidence="4" id="KW-1185">Reference proteome</keyword>
<dbReference type="CDD" id="cd00201">
    <property type="entry name" value="WW"/>
    <property type="match status" value="1"/>
</dbReference>
<dbReference type="AlphaFoldDB" id="A0AAN7YF94"/>
<feature type="compositionally biased region" description="Acidic residues" evidence="1">
    <location>
        <begin position="292"/>
        <end position="306"/>
    </location>
</feature>
<dbReference type="SUPFAM" id="SSF51045">
    <property type="entry name" value="WW domain"/>
    <property type="match status" value="1"/>
</dbReference>
<feature type="compositionally biased region" description="Polar residues" evidence="1">
    <location>
        <begin position="48"/>
        <end position="61"/>
    </location>
</feature>
<dbReference type="InterPro" id="IPR036020">
    <property type="entry name" value="WW_dom_sf"/>
</dbReference>
<sequence length="306" mass="32423">MSFMKSLKGLADDFKGMMSDKDKDKEKQHAGETHTTTHKDGSYGASDSYHQGQYTGQHSSNPSQPQYGGPPPSQGYGPPAAEPGLPPGWIKQWDQNSQRYYYLEQATGRSQWEPPSMSYMSMDQSRGYGAPAGQNYPPHGYGQGFSQHGQGYPAPGGLAHSGGHGYPPGATGSGEKSNKGALLAAGAGGLAVGGLAGAALAGDDSDDEHRQSAPAGYGAAPSGYGTDPSYGYGAPPPMTDAQALEHNSDVSSSRRESLEEARKEYEQAQQDAADSDASSSDHEEAREAREEYQEEIEEAQEEAYDD</sequence>
<feature type="compositionally biased region" description="Low complexity" evidence="1">
    <location>
        <begin position="267"/>
        <end position="278"/>
    </location>
</feature>
<feature type="region of interest" description="Disordered" evidence="1">
    <location>
        <begin position="123"/>
        <end position="180"/>
    </location>
</feature>
<feature type="region of interest" description="Disordered" evidence="1">
    <location>
        <begin position="1"/>
        <end position="91"/>
    </location>
</feature>
<dbReference type="Gene3D" id="2.20.70.10">
    <property type="match status" value="1"/>
</dbReference>
<gene>
    <name evidence="3" type="ORF">LTR05_005436</name>
</gene>
<dbReference type="InterPro" id="IPR001202">
    <property type="entry name" value="WW_dom"/>
</dbReference>
<protein>
    <recommendedName>
        <fullName evidence="2">WW domain-containing protein</fullName>
    </recommendedName>
</protein>
<dbReference type="SMART" id="SM00456">
    <property type="entry name" value="WW"/>
    <property type="match status" value="1"/>
</dbReference>
<feature type="compositionally biased region" description="Low complexity" evidence="1">
    <location>
        <begin position="212"/>
        <end position="225"/>
    </location>
</feature>
<feature type="compositionally biased region" description="Basic and acidic residues" evidence="1">
    <location>
        <begin position="279"/>
        <end position="291"/>
    </location>
</feature>
<proteinExistence type="predicted"/>
<dbReference type="EMBL" id="JAVRRJ010000005">
    <property type="protein sequence ID" value="KAK5084360.1"/>
    <property type="molecule type" value="Genomic_DNA"/>
</dbReference>
<feature type="compositionally biased region" description="Basic and acidic residues" evidence="1">
    <location>
        <begin position="246"/>
        <end position="266"/>
    </location>
</feature>
<comment type="caution">
    <text evidence="3">The sequence shown here is derived from an EMBL/GenBank/DDBJ whole genome shotgun (WGS) entry which is preliminary data.</text>
</comment>
<evidence type="ECO:0000256" key="1">
    <source>
        <dbReference type="SAM" id="MobiDB-lite"/>
    </source>
</evidence>
<feature type="region of interest" description="Disordered" evidence="1">
    <location>
        <begin position="198"/>
        <end position="306"/>
    </location>
</feature>
<evidence type="ECO:0000313" key="4">
    <source>
        <dbReference type="Proteomes" id="UP001309876"/>
    </source>
</evidence>
<reference evidence="3 4" key="1">
    <citation type="submission" date="2023-08" db="EMBL/GenBank/DDBJ databases">
        <title>Black Yeasts Isolated from many extreme environments.</title>
        <authorList>
            <person name="Coleine C."/>
            <person name="Stajich J.E."/>
            <person name="Selbmann L."/>
        </authorList>
    </citation>
    <scope>NUCLEOTIDE SEQUENCE [LARGE SCALE GENOMIC DNA]</scope>
    <source>
        <strain evidence="3 4">CCFEE 5910</strain>
    </source>
</reference>
<feature type="domain" description="WW" evidence="2">
    <location>
        <begin position="83"/>
        <end position="117"/>
    </location>
</feature>
<dbReference type="Proteomes" id="UP001309876">
    <property type="component" value="Unassembled WGS sequence"/>
</dbReference>
<evidence type="ECO:0000313" key="3">
    <source>
        <dbReference type="EMBL" id="KAK5084360.1"/>
    </source>
</evidence>
<dbReference type="Pfam" id="PF00397">
    <property type="entry name" value="WW"/>
    <property type="match status" value="1"/>
</dbReference>
<feature type="compositionally biased region" description="Basic and acidic residues" evidence="1">
    <location>
        <begin position="10"/>
        <end position="41"/>
    </location>
</feature>
<accession>A0AAN7YF94</accession>
<organism evidence="3 4">
    <name type="scientific">Lithohypha guttulata</name>
    <dbReference type="NCBI Taxonomy" id="1690604"/>
    <lineage>
        <taxon>Eukaryota</taxon>
        <taxon>Fungi</taxon>
        <taxon>Dikarya</taxon>
        <taxon>Ascomycota</taxon>
        <taxon>Pezizomycotina</taxon>
        <taxon>Eurotiomycetes</taxon>
        <taxon>Chaetothyriomycetidae</taxon>
        <taxon>Chaetothyriales</taxon>
        <taxon>Trichomeriaceae</taxon>
        <taxon>Lithohypha</taxon>
    </lineage>
</organism>
<evidence type="ECO:0000259" key="2">
    <source>
        <dbReference type="PROSITE" id="PS50020"/>
    </source>
</evidence>
<name>A0AAN7YF94_9EURO</name>
<dbReference type="PROSITE" id="PS50020">
    <property type="entry name" value="WW_DOMAIN_2"/>
    <property type="match status" value="1"/>
</dbReference>